<feature type="compositionally biased region" description="Low complexity" evidence="2">
    <location>
        <begin position="65"/>
        <end position="77"/>
    </location>
</feature>
<dbReference type="InterPro" id="IPR025476">
    <property type="entry name" value="Helitron_helicase-like"/>
</dbReference>
<keyword evidence="1" id="KW-0233">DNA recombination</keyword>
<dbReference type="GO" id="GO:0005524">
    <property type="term" value="F:ATP binding"/>
    <property type="evidence" value="ECO:0007669"/>
    <property type="project" value="UniProtKB-KW"/>
</dbReference>
<dbReference type="Gene3D" id="3.40.50.300">
    <property type="entry name" value="P-loop containing nucleotide triphosphate hydrolases"/>
    <property type="match status" value="1"/>
</dbReference>
<comment type="cofactor">
    <cofactor evidence="1">
        <name>Mg(2+)</name>
        <dbReference type="ChEBI" id="CHEBI:18420"/>
    </cofactor>
</comment>
<dbReference type="InterPro" id="IPR049163">
    <property type="entry name" value="Pif1-like_2B_dom"/>
</dbReference>
<protein>
    <recommendedName>
        <fullName evidence="1">ATP-dependent DNA helicase</fullName>
        <ecNumber evidence="1">5.6.2.3</ecNumber>
    </recommendedName>
</protein>
<keyword evidence="1" id="KW-0067">ATP-binding</keyword>
<dbReference type="Pfam" id="PF21530">
    <property type="entry name" value="Pif1_2B_dom"/>
    <property type="match status" value="1"/>
</dbReference>
<evidence type="ECO:0000259" key="5">
    <source>
        <dbReference type="Pfam" id="PF21530"/>
    </source>
</evidence>
<keyword evidence="1" id="KW-0378">Hydrolase</keyword>
<feature type="domain" description="DNA helicase Pif1-like DEAD-box helicase" evidence="3">
    <location>
        <begin position="1068"/>
        <end position="1274"/>
    </location>
</feature>
<sequence>MSKRKKILETQFSDLSNVIQNTTNKQFRHEETSENTPPSFNGPSVKNSVPMQNDSQYPFRNHRPNSNLSSSFTTTNLEQGETSNPSKDKRLFRNFTNDIPIKINDITHCRRGDRTDDPILPEFLQSGNQMNLRECDSNGETYGSESDIYDDLENGFQDEVDYDSYTNYKQKGVKITELVKKNYEFLDDLEKSLLATFGLGCRTSNENIEEHSYGKEHEDFERQFNMNSRKNKTVYIDHGDPIYACEYCGAIMWHGERIEKTVKNKKSKFTSCCLQGQVKLPFLKNSPELLYALPTNDDEISRHFRENIRAYNMIFYFTSLGGDTENSVRASGGPQMFQIHRENYHRIGSLKPDNDIPPKFMQLYIVDTENEVDNRSEALSNGVNADKYKKKELRKEIIDAVIKLLNSINPYVSHLRTARDRFNANPEETLHMRIVSKREKDGRVYNVPTTSEVAMLIPGDFTIDMPSRDIVVQEKSGKLQRISEILPCYLPLQYPLLFPYGEDGFRIGIEKHQTGSGKKTKNKCISIRQWFAFRIHKRKHEKHILLRSRRLWQQFLVDSYTAIESNWLGYIKLNQTSLRAYNYNSVQKASEEGKSDLKDQGLACYLPATFTGGPRYMRNMYLDAMALCKHFGFPDYFITFTCNPKWPELIRFCAMYTIEFQKRGLPHAHILIWLDSKSKLTKAEHIDKVISAEIPDKLKDPELFEVIKESMVHGPCGFPIYRRRRTDDFVEKKDFKCDNRYVIPYNRSLSLRYRAHINVEWCNQSGSVKYIFKYIHKGPDRVTVVVESSLNSKNKENGKQKDNADTDGSETKKKNEVEDYFNCRRIETVLNRSDLDGSMFLAWFELNKVSKIARKLTYADIPTRFTYDSKEKKFNLRKKGFAIGRINYVPRDIEDGYYLRILLNVQPGPRCFEELRTVNDVLYKEWKDACEALGLLDNDQEYIDDLKRTSFWSSGGYLRQLFVIMLDALISPENVWAATWQHLSEDIQNNKRKYFNRPDLILSDEEKKLYALQEIDHILRRNGTSLTYYKTMPQVPRDPRFDTNVLILDEKGYDRDNLTEKHAKWIKMLTPEQKSIYDDIIGAVNENVGVVVFVYGFGGTGKTFLSKTLSVALRSKGDIVLNVSSSGIASLLLEGGRTAHSRFGIPLNPNEFTTCNMKVGSDRANLVKEASLIIWDEAPMMSRYCFESLDRSLSDICGNGDNKPFGGKVVVFGGDFRQVLPVIPGADRADRVMSALNSSYLWSHCLSVSEAKDIKEFSEWILAVGDGRIVEPNDGEALIVIPSEFLITKAKDPIEAICTEIYGDITKIHEQNDPIFFQEKAILCPTNEDVNQINETMLDNLQGEEFTFLSSDSLDPADIGGKNNPALTPDFLNSVKVSRLPNHKLRLKIGCPVMLLRNIDPIGGLMNGTRLRITQMGPFILQAMILTGDRAGHLVLIPRLKLAPSDTKLPFRMRRTQLPLAVCFAMTINKSQGQSLKRVGIFLLRPCFSHGQLYVAISRVTSKTRLKIRLWMMKVSHKSKQKM</sequence>
<dbReference type="InterPro" id="IPR027417">
    <property type="entry name" value="P-loop_NTPase"/>
</dbReference>
<comment type="catalytic activity">
    <reaction evidence="1">
        <text>ATP + H2O = ADP + phosphate + H(+)</text>
        <dbReference type="Rhea" id="RHEA:13065"/>
        <dbReference type="ChEBI" id="CHEBI:15377"/>
        <dbReference type="ChEBI" id="CHEBI:15378"/>
        <dbReference type="ChEBI" id="CHEBI:30616"/>
        <dbReference type="ChEBI" id="CHEBI:43474"/>
        <dbReference type="ChEBI" id="CHEBI:456216"/>
        <dbReference type="EC" id="5.6.2.3"/>
    </reaction>
</comment>
<dbReference type="SUPFAM" id="SSF52540">
    <property type="entry name" value="P-loop containing nucleoside triphosphate hydrolases"/>
    <property type="match status" value="2"/>
</dbReference>
<evidence type="ECO:0000259" key="4">
    <source>
        <dbReference type="Pfam" id="PF14214"/>
    </source>
</evidence>
<dbReference type="GO" id="GO:0016887">
    <property type="term" value="F:ATP hydrolysis activity"/>
    <property type="evidence" value="ECO:0007669"/>
    <property type="project" value="RHEA"/>
</dbReference>
<dbReference type="Pfam" id="PF05970">
    <property type="entry name" value="PIF1"/>
    <property type="match status" value="1"/>
</dbReference>
<keyword evidence="1" id="KW-0547">Nucleotide-binding</keyword>
<dbReference type="PANTHER" id="PTHR10492">
    <property type="match status" value="1"/>
</dbReference>
<proteinExistence type="inferred from homology"/>
<keyword evidence="1" id="KW-0227">DNA damage</keyword>
<evidence type="ECO:0000256" key="1">
    <source>
        <dbReference type="RuleBase" id="RU363044"/>
    </source>
</evidence>
<comment type="similarity">
    <text evidence="1">Belongs to the helicase family.</text>
</comment>
<name>Q9FHV5_ARATH</name>
<accession>Q9FHV5</accession>
<reference key="2">
    <citation type="journal article" date="2000" name="Nature">
        <title>Sequence and analysis of chromosome 5 of the plant Arabidopsis thaliana.</title>
        <authorList>
            <consortium name="Kazusa DNA Research Institute"/>
            <consortium name="Cold Spring Harbor and Washington University in St Louis Sequencing Consortium"/>
            <consortium name="European Union Arabidopsis Genome Sequencing Consortium"/>
            <person name="Tabata S."/>
            <person name="Kaneko T."/>
            <person name="Nakamura Y."/>
            <person name="Kotani H."/>
            <person name="Kato T."/>
            <person name="Asamizu E."/>
            <person name="Miyajima N."/>
            <person name="Sasamoto S."/>
            <person name="Kimura T."/>
            <person name="Hosouchi T."/>
            <person name="Kawashima K."/>
            <person name="Kohara M."/>
            <person name="Matsumoto M."/>
            <person name="Matsuno A."/>
            <person name="Muraki A."/>
            <person name="Nakayama S."/>
            <person name="Nakazaki N."/>
            <person name="Naruo K."/>
            <person name="Okumura S."/>
            <person name="Shinpo S."/>
            <person name="Takeuchi C."/>
            <person name="Wada T."/>
            <person name="Watanabe A."/>
            <person name="Yamada M."/>
            <person name="Yasuda M."/>
            <person name="Sato S."/>
            <person name="de la Bastide M."/>
            <person name="Huang E."/>
            <person name="Spiegel L."/>
            <person name="Gnoj L."/>
            <person name="O'Shaughnessy A."/>
            <person name="Preston R."/>
            <person name="Habermann K."/>
            <person name="Murray J."/>
            <person name="Johnson D."/>
            <person name="Rohlfing T."/>
            <person name="Nelson J."/>
            <person name="Stoneking T."/>
            <person name="Pepin K."/>
            <person name="Spieth J."/>
            <person name="Sekhon M."/>
            <person name="Armstrong J."/>
            <person name="Becker M."/>
            <person name="Belter E."/>
            <person name="Cordum H."/>
            <person name="Cordes M."/>
            <person name="Courtney L."/>
            <person name="Courtney W."/>
            <person name="Dante M."/>
            <person name="Du H."/>
            <person name="Edwards J."/>
            <person name="Fryman J."/>
            <person name="Haakensen B."/>
            <person name="Lamar E."/>
            <person name="Latreille P."/>
            <person name="Leonard S."/>
            <person name="Meyer R."/>
            <person name="Mulvaney E."/>
            <person name="Ozersky P."/>
            <person name="Riley A."/>
            <person name="Strowmatt C."/>
            <person name="Wagner-McPherson C."/>
            <person name="Wollam A."/>
            <person name="Yoakum M."/>
            <person name="Bell M."/>
            <person name="Dedhia N."/>
            <person name="Parnell L."/>
            <person name="Shah R."/>
            <person name="Rodriguez M."/>
            <person name="See L.H."/>
            <person name="Vil D."/>
            <person name="Baker J."/>
            <person name="Kirchoff K."/>
            <person name="Toth K."/>
            <person name="King L."/>
            <person name="Bahret A."/>
            <person name="Miller B."/>
            <person name="Marra M."/>
            <person name="Martienssen R."/>
            <person name="McCombie W.R."/>
            <person name="Wilson R.K."/>
            <person name="Murphy G."/>
            <person name="Bancroft I."/>
            <person name="Volckaert G."/>
            <person name="Wambutt R."/>
            <person name="Dusterhoft A."/>
            <person name="Stiekema W."/>
            <person name="Pohl T."/>
            <person name="Entian K.D."/>
            <person name="Terryn N."/>
            <person name="Hartley N."/>
            <person name="Bent E."/>
            <person name="Johnson S."/>
            <person name="Langham S.A."/>
            <person name="McCullagh B."/>
            <person name="Robben J."/>
            <person name="Grymonprez B."/>
            <person name="Zimmermann W."/>
            <person name="Ramsperger U."/>
            <person name="Wedler H."/>
            <person name="Balke K."/>
            <person name="Wedler E."/>
            <person name="Peters S."/>
            <person name="van Staveren M."/>
            <person name="Dirkse W."/>
            <person name="Mooijman P."/>
            <person name="Lankhorst R.K."/>
            <person name="Weitzenegger T."/>
            <person name="Bothe G."/>
            <person name="Rose M."/>
            <person name="Hauf J."/>
            <person name="Berneiser S."/>
            <person name="Hempel S."/>
            <person name="Feldpausch M."/>
            <person name="Lamberth S."/>
            <person name="Villarroel R."/>
            <person name="Gielen J."/>
            <person name="Ardiles W."/>
            <person name="Bents O."/>
            <person name="Lemcke K."/>
            <person name="Kolesov G."/>
            <person name="Mayer K."/>
            <person name="Rudd S."/>
            <person name="Schoof H."/>
            <person name="Schueller C."/>
            <person name="Zaccaria P."/>
            <person name="Mewes H.W."/>
            <person name="Bevan M."/>
            <person name="Fransz P."/>
        </authorList>
    </citation>
    <scope>NUCLEOTIDE SEQUENCE [LARGE SCALE GENOMIC DNA]</scope>
    <source>
        <strain>cv. Columbia</strain>
    </source>
</reference>
<keyword evidence="1 6" id="KW-0347">Helicase</keyword>
<dbReference type="Pfam" id="PF14214">
    <property type="entry name" value="Helitron_like_N"/>
    <property type="match status" value="1"/>
</dbReference>
<evidence type="ECO:0000256" key="2">
    <source>
        <dbReference type="SAM" id="MobiDB-lite"/>
    </source>
</evidence>
<organism evidence="6">
    <name type="scientific">Arabidopsis thaliana</name>
    <name type="common">Mouse-ear cress</name>
    <dbReference type="NCBI Taxonomy" id="3702"/>
    <lineage>
        <taxon>Eukaryota</taxon>
        <taxon>Viridiplantae</taxon>
        <taxon>Streptophyta</taxon>
        <taxon>Embryophyta</taxon>
        <taxon>Tracheophyta</taxon>
        <taxon>Spermatophyta</taxon>
        <taxon>Magnoliopsida</taxon>
        <taxon>eudicotyledons</taxon>
        <taxon>Gunneridae</taxon>
        <taxon>Pentapetalae</taxon>
        <taxon>rosids</taxon>
        <taxon>malvids</taxon>
        <taxon>Brassicales</taxon>
        <taxon>Brassicaceae</taxon>
        <taxon>Camelineae</taxon>
        <taxon>Arabidopsis</taxon>
    </lineage>
</organism>
<keyword evidence="1" id="KW-0234">DNA repair</keyword>
<feature type="domain" description="DNA helicase Pif1-like 2B" evidence="5">
    <location>
        <begin position="1370"/>
        <end position="1416"/>
    </location>
</feature>
<dbReference type="EMBL" id="AB017068">
    <property type="protein sequence ID" value="BAB11364.1"/>
    <property type="molecule type" value="Genomic_DNA"/>
</dbReference>
<dbReference type="ExpressionAtlas" id="Q9FHV5">
    <property type="expression patterns" value="baseline"/>
</dbReference>
<feature type="region of interest" description="Disordered" evidence="2">
    <location>
        <begin position="789"/>
        <end position="811"/>
    </location>
</feature>
<dbReference type="GO" id="GO:0006310">
    <property type="term" value="P:DNA recombination"/>
    <property type="evidence" value="ECO:0007669"/>
    <property type="project" value="UniProtKB-KW"/>
</dbReference>
<feature type="domain" description="Helitron helicase-like" evidence="4">
    <location>
        <begin position="530"/>
        <end position="651"/>
    </location>
</feature>
<dbReference type="EC" id="5.6.2.3" evidence="1"/>
<dbReference type="GO" id="GO:0000723">
    <property type="term" value="P:telomere maintenance"/>
    <property type="evidence" value="ECO:0007669"/>
    <property type="project" value="InterPro"/>
</dbReference>
<feature type="region of interest" description="Disordered" evidence="2">
    <location>
        <begin position="23"/>
        <end position="90"/>
    </location>
</feature>
<reference evidence="6" key="1">
    <citation type="journal article" date="1999" name="DNA Res.">
        <title>Structural analysis of Arabidopsis thaliana chromosome 5. IX. Sequence features of the regions of 1,011,550 bp covered by seventeen P1 and TAC clones.</title>
        <authorList>
            <person name="Kaneko T."/>
            <person name="Katoh T."/>
            <person name="Sato S."/>
            <person name="Nakamura Y."/>
            <person name="Asamizu E."/>
            <person name="Kotani H."/>
            <person name="Miyajima N."/>
            <person name="Tabata S."/>
        </authorList>
    </citation>
    <scope>NUCLEOTIDE SEQUENCE [LARGE SCALE GENOMIC DNA]</scope>
</reference>
<dbReference type="GO" id="GO:0006281">
    <property type="term" value="P:DNA repair"/>
    <property type="evidence" value="ECO:0007669"/>
    <property type="project" value="UniProtKB-KW"/>
</dbReference>
<dbReference type="CDD" id="cd18809">
    <property type="entry name" value="SF1_C_RecD"/>
    <property type="match status" value="1"/>
</dbReference>
<dbReference type="GO" id="GO:0043139">
    <property type="term" value="F:5'-3' DNA helicase activity"/>
    <property type="evidence" value="ECO:0007669"/>
    <property type="project" value="UniProtKB-EC"/>
</dbReference>
<feature type="compositionally biased region" description="Basic and acidic residues" evidence="2">
    <location>
        <begin position="793"/>
        <end position="811"/>
    </location>
</feature>
<evidence type="ECO:0000259" key="3">
    <source>
        <dbReference type="Pfam" id="PF05970"/>
    </source>
</evidence>
<dbReference type="InterPro" id="IPR010285">
    <property type="entry name" value="DNA_helicase_pif1-like_DEAD"/>
</dbReference>
<dbReference type="PANTHER" id="PTHR10492:SF101">
    <property type="entry name" value="ATP-DEPENDENT DNA HELICASE"/>
    <property type="match status" value="1"/>
</dbReference>
<feature type="compositionally biased region" description="Polar residues" evidence="2">
    <location>
        <begin position="34"/>
        <end position="58"/>
    </location>
</feature>
<evidence type="ECO:0000313" key="6">
    <source>
        <dbReference type="EMBL" id="BAB11364.1"/>
    </source>
</evidence>